<keyword evidence="5" id="KW-1185">Reference proteome</keyword>
<protein>
    <recommendedName>
        <fullName evidence="6">Heat shock protein 70</fullName>
    </recommendedName>
</protein>
<gene>
    <name evidence="4" type="ORF">LUZ61_019858</name>
</gene>
<evidence type="ECO:0000256" key="2">
    <source>
        <dbReference type="ARBA" id="ARBA00022741"/>
    </source>
</evidence>
<dbReference type="PANTHER" id="PTHR19375">
    <property type="entry name" value="HEAT SHOCK PROTEIN 70KDA"/>
    <property type="match status" value="1"/>
</dbReference>
<comment type="similarity">
    <text evidence="1">Belongs to the heat shock protein 70 family.</text>
</comment>
<evidence type="ECO:0000313" key="4">
    <source>
        <dbReference type="EMBL" id="KAJ3690694.1"/>
    </source>
</evidence>
<name>A0AAD6EN87_9POAL</name>
<dbReference type="EMBL" id="JAMRDG010000002">
    <property type="protein sequence ID" value="KAJ3690694.1"/>
    <property type="molecule type" value="Genomic_DNA"/>
</dbReference>
<organism evidence="4 5">
    <name type="scientific">Rhynchospora tenuis</name>
    <dbReference type="NCBI Taxonomy" id="198213"/>
    <lineage>
        <taxon>Eukaryota</taxon>
        <taxon>Viridiplantae</taxon>
        <taxon>Streptophyta</taxon>
        <taxon>Embryophyta</taxon>
        <taxon>Tracheophyta</taxon>
        <taxon>Spermatophyta</taxon>
        <taxon>Magnoliopsida</taxon>
        <taxon>Liliopsida</taxon>
        <taxon>Poales</taxon>
        <taxon>Cyperaceae</taxon>
        <taxon>Cyperoideae</taxon>
        <taxon>Rhynchosporeae</taxon>
        <taxon>Rhynchospora</taxon>
    </lineage>
</organism>
<keyword evidence="3" id="KW-0067">ATP-binding</keyword>
<dbReference type="Gene3D" id="2.60.34.10">
    <property type="entry name" value="Substrate Binding Domain Of DNAk, Chain A, domain 1"/>
    <property type="match status" value="1"/>
</dbReference>
<dbReference type="PRINTS" id="PR00301">
    <property type="entry name" value="HEATSHOCK70"/>
</dbReference>
<dbReference type="SUPFAM" id="SSF53067">
    <property type="entry name" value="Actin-like ATPase domain"/>
    <property type="match status" value="4"/>
</dbReference>
<evidence type="ECO:0008006" key="6">
    <source>
        <dbReference type="Google" id="ProtNLM"/>
    </source>
</evidence>
<dbReference type="FunFam" id="3.90.640.10:FF:000003">
    <property type="entry name" value="Molecular chaperone DnaK"/>
    <property type="match status" value="1"/>
</dbReference>
<evidence type="ECO:0000256" key="3">
    <source>
        <dbReference type="ARBA" id="ARBA00022840"/>
    </source>
</evidence>
<dbReference type="SUPFAM" id="SSF100934">
    <property type="entry name" value="Heat shock protein 70kD (HSP70), C-terminal subdomain"/>
    <property type="match status" value="1"/>
</dbReference>
<dbReference type="Gene3D" id="1.20.1270.10">
    <property type="match status" value="1"/>
</dbReference>
<dbReference type="InterPro" id="IPR029048">
    <property type="entry name" value="HSP70_C_sf"/>
</dbReference>
<dbReference type="AlphaFoldDB" id="A0AAD6EN87"/>
<dbReference type="GO" id="GO:0140662">
    <property type="term" value="F:ATP-dependent protein folding chaperone"/>
    <property type="evidence" value="ECO:0007669"/>
    <property type="project" value="InterPro"/>
</dbReference>
<reference evidence="4 5" key="1">
    <citation type="journal article" date="2022" name="Cell">
        <title>Repeat-based holocentromeres influence genome architecture and karyotype evolution.</title>
        <authorList>
            <person name="Hofstatter P.G."/>
            <person name="Thangavel G."/>
            <person name="Lux T."/>
            <person name="Neumann P."/>
            <person name="Vondrak T."/>
            <person name="Novak P."/>
            <person name="Zhang M."/>
            <person name="Costa L."/>
            <person name="Castellani M."/>
            <person name="Scott A."/>
            <person name="Toegelov H."/>
            <person name="Fuchs J."/>
            <person name="Mata-Sucre Y."/>
            <person name="Dias Y."/>
            <person name="Vanzela A.L.L."/>
            <person name="Huettel B."/>
            <person name="Almeida C.C.S."/>
            <person name="Simkova H."/>
            <person name="Souza G."/>
            <person name="Pedrosa-Harand A."/>
            <person name="Macas J."/>
            <person name="Mayer K.F.X."/>
            <person name="Houben A."/>
            <person name="Marques A."/>
        </authorList>
    </citation>
    <scope>NUCLEOTIDE SEQUENCE [LARGE SCALE GENOMIC DNA]</scope>
    <source>
        <strain evidence="4">RhyTen1mFocal</strain>
    </source>
</reference>
<comment type="caution">
    <text evidence="4">The sequence shown here is derived from an EMBL/GenBank/DDBJ whole genome shotgun (WGS) entry which is preliminary data.</text>
</comment>
<evidence type="ECO:0000313" key="5">
    <source>
        <dbReference type="Proteomes" id="UP001210211"/>
    </source>
</evidence>
<dbReference type="FunFam" id="3.30.420.40:FF:000004">
    <property type="entry name" value="Molecular chaperone DnaK"/>
    <property type="match status" value="1"/>
</dbReference>
<dbReference type="SUPFAM" id="SSF100920">
    <property type="entry name" value="Heat shock protein 70kD (HSP70), peptide-binding domain"/>
    <property type="match status" value="1"/>
</dbReference>
<sequence length="1004" mass="112439">MDMEWSRRKGPAIGIDLGTAYTCAALFDGRCCRMIPDNQSLTAMPSYVAFTNLGVLVGEAAKRQAMQNPTNTIFDIIRLIGRCYFDPSLKNDLRRWPFKVTPCQNDRLLVQVHWKGKLWQFSPVEICSMILMQIKENAEKNLRATITDAVITVPVRFNYEQRQAIKEAGMIAGLNFMQIISAPGASALFYSTVWLSKNSTMPSNIPRSTFTSEPEEYNMIIFDLGAGTLDVALITTKDDVCKVRATAGDDHLGGSDFDKNMVCHFVNSLERHTDISDIFRAISEHRTAIEMAKVALKFNELNKELFIKCVNTIITCLRDANMAAGMVHEVILVGGSTRIPWLQFHINQHFKGKLKVTDHLETAVAYGAALQASFLNVNGTLKVTAEEIFTGTRNSITLTTNNIEDSQKRLWEALLYKEGNTTGQSSKQNVEPEEYAIGIDFGTTYSCVAVWRHNGVKIIENEYGNHATFSCVAFTGTGRLIGDTANKDTINPANTIARWRQALCSRGDCRYDLSKMKEIAETHLSSKVTKAVISVPACFSDSQRKAIKDAGVIAGLNVMQLLNEPTAAAIAYYLQKMVGAESPDARTLLNFDLGGGNLDVSIVTINEGNIQVQAVVGDTNLGGEDFDNNLVFYFVEKFRKEKNRDISNKPRSLRRLRAACEKAKRVISTRSQTVVQQLLQDFFNGKELCKSINTDEAVAYGAAVRAAILNANKDSEKFNILNLQDITSLSFGLKYMDGSIMNVLIPKHTPVLTKKELLIMTCSDQQSSFSIEVQECELASMTVFNLSGMTTKGRRNLKINLCFEVDDSGILNLTAKDMSTSEKNETVISQKNGSLTPEEIEKLVEAEARYKEEDAKHKVRVAALNSLEYFAYRMKAIARDPKVSASDKILMEEAAYQAIAWLNTNHSTEIEEIDNWKRHLEAIKSLEEAADKAIAWLDTNYQAETEQIIAWKRYLETIESQSHLTSERRREGYSRISADDKRSSNRDRSWHHFLLCSRVAEQPR</sequence>
<evidence type="ECO:0000256" key="1">
    <source>
        <dbReference type="ARBA" id="ARBA00007381"/>
    </source>
</evidence>
<dbReference type="FunFam" id="3.30.30.30:FF:000001">
    <property type="entry name" value="heat shock 70 kDa protein-like"/>
    <property type="match status" value="1"/>
</dbReference>
<proteinExistence type="inferred from homology"/>
<dbReference type="Pfam" id="PF00012">
    <property type="entry name" value="HSP70"/>
    <property type="match status" value="4"/>
</dbReference>
<dbReference type="InterPro" id="IPR029047">
    <property type="entry name" value="HSP70_peptide-bd_sf"/>
</dbReference>
<dbReference type="Proteomes" id="UP001210211">
    <property type="component" value="Unassembled WGS sequence"/>
</dbReference>
<dbReference type="GO" id="GO:0005524">
    <property type="term" value="F:ATP binding"/>
    <property type="evidence" value="ECO:0007669"/>
    <property type="project" value="UniProtKB-KW"/>
</dbReference>
<keyword evidence="2" id="KW-0547">Nucleotide-binding</keyword>
<dbReference type="InterPro" id="IPR013126">
    <property type="entry name" value="Hsp_70_fam"/>
</dbReference>
<dbReference type="FunFam" id="3.30.420.40:FF:000028">
    <property type="entry name" value="heat shock 70 kDa protein-like"/>
    <property type="match status" value="1"/>
</dbReference>
<accession>A0AAD6EN87</accession>
<dbReference type="Gene3D" id="3.30.420.40">
    <property type="match status" value="5"/>
</dbReference>
<dbReference type="InterPro" id="IPR043129">
    <property type="entry name" value="ATPase_NBD"/>
</dbReference>